<evidence type="ECO:0000313" key="1">
    <source>
        <dbReference type="EMBL" id="GGC30293.1"/>
    </source>
</evidence>
<dbReference type="Gene3D" id="3.30.460.40">
    <property type="match status" value="1"/>
</dbReference>
<protein>
    <recommendedName>
        <fullName evidence="3">Nucleotidyltransferase</fullName>
    </recommendedName>
</protein>
<dbReference type="InterPro" id="IPR043519">
    <property type="entry name" value="NT_sf"/>
</dbReference>
<reference evidence="2" key="1">
    <citation type="journal article" date="2019" name="Int. J. Syst. Evol. Microbiol.">
        <title>The Global Catalogue of Microorganisms (GCM) 10K type strain sequencing project: providing services to taxonomists for standard genome sequencing and annotation.</title>
        <authorList>
            <consortium name="The Broad Institute Genomics Platform"/>
            <consortium name="The Broad Institute Genome Sequencing Center for Infectious Disease"/>
            <person name="Wu L."/>
            <person name="Ma J."/>
        </authorList>
    </citation>
    <scope>NUCLEOTIDE SEQUENCE [LARGE SCALE GENOMIC DNA]</scope>
    <source>
        <strain evidence="2">CGMCC 1.15342</strain>
    </source>
</reference>
<gene>
    <name evidence="1" type="ORF">GCM10011386_22890</name>
</gene>
<evidence type="ECO:0008006" key="3">
    <source>
        <dbReference type="Google" id="ProtNLM"/>
    </source>
</evidence>
<accession>A0ABQ1LUX6</accession>
<name>A0ABQ1LUX6_9SPHI</name>
<sequence>MLEGGTNLRGNIFNEDFRDFLSALNQQEVRYLLVGGFAVILHGYSRTTGDMDIWVERTEENYQRLRKAFEQFGMPVFDMTADNFLSHPIWDVFTFGVPPVAIDIMIRVKGLDFDTCYRDAVYFEDDDLRICTIHKDNLLEAKKQSGRPKDLDDLENLGA</sequence>
<evidence type="ECO:0000313" key="2">
    <source>
        <dbReference type="Proteomes" id="UP000597338"/>
    </source>
</evidence>
<comment type="caution">
    <text evidence="1">The sequence shown here is derived from an EMBL/GenBank/DDBJ whole genome shotgun (WGS) entry which is preliminary data.</text>
</comment>
<dbReference type="EMBL" id="BMIK01000007">
    <property type="protein sequence ID" value="GGC30293.1"/>
    <property type="molecule type" value="Genomic_DNA"/>
</dbReference>
<keyword evidence="2" id="KW-1185">Reference proteome</keyword>
<dbReference type="Proteomes" id="UP000597338">
    <property type="component" value="Unassembled WGS sequence"/>
</dbReference>
<organism evidence="1 2">
    <name type="scientific">Parapedobacter defluvii</name>
    <dbReference type="NCBI Taxonomy" id="2045106"/>
    <lineage>
        <taxon>Bacteria</taxon>
        <taxon>Pseudomonadati</taxon>
        <taxon>Bacteroidota</taxon>
        <taxon>Sphingobacteriia</taxon>
        <taxon>Sphingobacteriales</taxon>
        <taxon>Sphingobacteriaceae</taxon>
        <taxon>Parapedobacter</taxon>
    </lineage>
</organism>
<dbReference type="SUPFAM" id="SSF81301">
    <property type="entry name" value="Nucleotidyltransferase"/>
    <property type="match status" value="1"/>
</dbReference>
<proteinExistence type="predicted"/>